<dbReference type="GO" id="GO:0010329">
    <property type="term" value="F:auxin efflux transmembrane transporter activity"/>
    <property type="evidence" value="ECO:0007669"/>
    <property type="project" value="TreeGrafter"/>
</dbReference>
<dbReference type="GO" id="GO:0009734">
    <property type="term" value="P:auxin-activated signaling pathway"/>
    <property type="evidence" value="ECO:0007669"/>
    <property type="project" value="UniProtKB-UniRule"/>
</dbReference>
<protein>
    <recommendedName>
        <fullName evidence="8">Auxin efflux carrier component</fullName>
    </recommendedName>
</protein>
<keyword evidence="5 8" id="KW-1133">Transmembrane helix</keyword>
<feature type="transmembrane region" description="Helical" evidence="8">
    <location>
        <begin position="6"/>
        <end position="25"/>
    </location>
</feature>
<evidence type="ECO:0000256" key="5">
    <source>
        <dbReference type="ARBA" id="ARBA00022989"/>
    </source>
</evidence>
<reference evidence="10 11" key="1">
    <citation type="journal article" date="2021" name="Nat. Plants">
        <title>The Taxus genome provides insights into paclitaxel biosynthesis.</title>
        <authorList>
            <person name="Xiong X."/>
            <person name="Gou J."/>
            <person name="Liao Q."/>
            <person name="Li Y."/>
            <person name="Zhou Q."/>
            <person name="Bi G."/>
            <person name="Li C."/>
            <person name="Du R."/>
            <person name="Wang X."/>
            <person name="Sun T."/>
            <person name="Guo L."/>
            <person name="Liang H."/>
            <person name="Lu P."/>
            <person name="Wu Y."/>
            <person name="Zhang Z."/>
            <person name="Ro D.K."/>
            <person name="Shang Y."/>
            <person name="Huang S."/>
            <person name="Yan J."/>
        </authorList>
    </citation>
    <scope>NUCLEOTIDE SEQUENCE [LARGE SCALE GENOMIC DNA]</scope>
    <source>
        <strain evidence="10">Ta-2019</strain>
    </source>
</reference>
<feature type="transmembrane region" description="Helical" evidence="8">
    <location>
        <begin position="622"/>
        <end position="645"/>
    </location>
</feature>
<comment type="caution">
    <text evidence="8">Lacks conserved residue(s) required for the propagation of feature annotation.</text>
</comment>
<dbReference type="EMBL" id="JAHRHJ020000001">
    <property type="protein sequence ID" value="KAH9329756.1"/>
    <property type="molecule type" value="Genomic_DNA"/>
</dbReference>
<proteinExistence type="inferred from homology"/>
<dbReference type="GO" id="GO:0005886">
    <property type="term" value="C:plasma membrane"/>
    <property type="evidence" value="ECO:0007669"/>
    <property type="project" value="TreeGrafter"/>
</dbReference>
<evidence type="ECO:0000256" key="3">
    <source>
        <dbReference type="ARBA" id="ARBA00022448"/>
    </source>
</evidence>
<name>A0AA38GWM3_TAXCH</name>
<dbReference type="NCBIfam" id="TIGR00946">
    <property type="entry name" value="2a69"/>
    <property type="match status" value="1"/>
</dbReference>
<gene>
    <name evidence="10" type="ORF">KI387_001864</name>
</gene>
<dbReference type="InterPro" id="IPR051107">
    <property type="entry name" value="Auxin_Efflux_Carrier"/>
</dbReference>
<feature type="transmembrane region" description="Helical" evidence="8">
    <location>
        <begin position="590"/>
        <end position="610"/>
    </location>
</feature>
<accession>A0AA38GWM3</accession>
<keyword evidence="6 8" id="KW-0472">Membrane</keyword>
<evidence type="ECO:0000256" key="7">
    <source>
        <dbReference type="ARBA" id="ARBA00023294"/>
    </source>
</evidence>
<evidence type="ECO:0000256" key="6">
    <source>
        <dbReference type="ARBA" id="ARBA00023136"/>
    </source>
</evidence>
<dbReference type="Proteomes" id="UP000824469">
    <property type="component" value="Unassembled WGS sequence"/>
</dbReference>
<dbReference type="InterPro" id="IPR014024">
    <property type="entry name" value="Auxin_eff_plant"/>
</dbReference>
<evidence type="ECO:0000256" key="2">
    <source>
        <dbReference type="ARBA" id="ARBA00009177"/>
    </source>
</evidence>
<feature type="compositionally biased region" description="Low complexity" evidence="9">
    <location>
        <begin position="270"/>
        <end position="284"/>
    </location>
</feature>
<feature type="transmembrane region" description="Helical" evidence="8">
    <location>
        <begin position="45"/>
        <end position="63"/>
    </location>
</feature>
<evidence type="ECO:0000256" key="4">
    <source>
        <dbReference type="ARBA" id="ARBA00022692"/>
    </source>
</evidence>
<feature type="transmembrane region" description="Helical" evidence="8">
    <location>
        <begin position="651"/>
        <end position="671"/>
    </location>
</feature>
<dbReference type="GO" id="GO:0009926">
    <property type="term" value="P:auxin polar transport"/>
    <property type="evidence" value="ECO:0007669"/>
    <property type="project" value="TreeGrafter"/>
</dbReference>
<dbReference type="Pfam" id="PF03547">
    <property type="entry name" value="Mem_trans"/>
    <property type="match status" value="1"/>
</dbReference>
<dbReference type="GO" id="GO:0005783">
    <property type="term" value="C:endoplasmic reticulum"/>
    <property type="evidence" value="ECO:0007669"/>
    <property type="project" value="TreeGrafter"/>
</dbReference>
<comment type="similarity">
    <text evidence="2 8">Belongs to the auxin efflux carrier (TC 2.A.69.1) family.</text>
</comment>
<keyword evidence="7 8" id="KW-0927">Auxin signaling pathway</keyword>
<feature type="transmembrane region" description="Helical" evidence="8">
    <location>
        <begin position="132"/>
        <end position="152"/>
    </location>
</feature>
<feature type="compositionally biased region" description="Polar residues" evidence="9">
    <location>
        <begin position="293"/>
        <end position="307"/>
    </location>
</feature>
<organism evidence="10 11">
    <name type="scientific">Taxus chinensis</name>
    <name type="common">Chinese yew</name>
    <name type="synonym">Taxus wallichiana var. chinensis</name>
    <dbReference type="NCBI Taxonomy" id="29808"/>
    <lineage>
        <taxon>Eukaryota</taxon>
        <taxon>Viridiplantae</taxon>
        <taxon>Streptophyta</taxon>
        <taxon>Embryophyta</taxon>
        <taxon>Tracheophyta</taxon>
        <taxon>Spermatophyta</taxon>
        <taxon>Pinopsida</taxon>
        <taxon>Pinidae</taxon>
        <taxon>Conifers II</taxon>
        <taxon>Cupressales</taxon>
        <taxon>Taxaceae</taxon>
        <taxon>Taxus</taxon>
    </lineage>
</organism>
<dbReference type="PANTHER" id="PTHR31752">
    <property type="entry name" value="AUXIN EFFLUX CARRIER COMPONENT 1B-RELATED"/>
    <property type="match status" value="1"/>
</dbReference>
<evidence type="ECO:0000256" key="1">
    <source>
        <dbReference type="ARBA" id="ARBA00004141"/>
    </source>
</evidence>
<evidence type="ECO:0000256" key="9">
    <source>
        <dbReference type="SAM" id="MobiDB-lite"/>
    </source>
</evidence>
<dbReference type="InterPro" id="IPR004776">
    <property type="entry name" value="Mem_transp_PIN-like"/>
</dbReference>
<evidence type="ECO:0000313" key="11">
    <source>
        <dbReference type="Proteomes" id="UP000824469"/>
    </source>
</evidence>
<evidence type="ECO:0000313" key="10">
    <source>
        <dbReference type="EMBL" id="KAH9329756.1"/>
    </source>
</evidence>
<keyword evidence="4 8" id="KW-0812">Transmembrane</keyword>
<comment type="subcellular location">
    <subcellularLocation>
        <location evidence="1 8">Membrane</location>
        <topology evidence="1 8">Multi-pass membrane protein</topology>
    </subcellularLocation>
</comment>
<keyword evidence="3 8" id="KW-0813">Transport</keyword>
<feature type="region of interest" description="Disordered" evidence="9">
    <location>
        <begin position="265"/>
        <end position="312"/>
    </location>
</feature>
<feature type="transmembrane region" description="Helical" evidence="8">
    <location>
        <begin position="69"/>
        <end position="89"/>
    </location>
</feature>
<comment type="function">
    <text evidence="8">May act as a component of the auxin efflux carrier.</text>
</comment>
<feature type="non-terminal residue" evidence="10">
    <location>
        <position position="684"/>
    </location>
</feature>
<dbReference type="PANTHER" id="PTHR31752:SF44">
    <property type="entry name" value="AUXIN EFFLUX CARRIER COMPONENT"/>
    <property type="match status" value="1"/>
</dbReference>
<keyword evidence="11" id="KW-1185">Reference proteome</keyword>
<dbReference type="AlphaFoldDB" id="A0AA38GWM3"/>
<dbReference type="OMA" id="INPYEMN"/>
<sequence>MISAKDLYTVVSAVVPLYVTMFLAYGSVKWWKIFSQEQCAGINRFVAIFAVPLLSFEFIYNINPYEMNFRFIGADVLSKSMVLLVLLLWGRFSRKGSLDWVITLFSLSTLPNTLVMGIPLLKAMYGGYAETLMVQTVVLQCIIWYTLMLFLLEYRSAKMLIAEQFPGAANSIASFKVESDVISLDGRDFLQTDADVDQDGKLHVIVRKSSSSLEGNSAPSSHRFHSNKSFRLPNHSDVYSLQSSRNLTPRDSSFNKADYVSLMSEGPVQSNSKSNSNSNSHSPSPYECDAPLSHNSSLGHTPRTSNSNEDHHYRDLNLGIRSVNTHSNCNGGLSNGLKSYSSNVEPLENRGIQRDLVQGSYREPLNGNAVINFGCRSLCGGSNLGVNFSPNAVQLTRRIPDSRSSPKLNDEDAKELHMFVWSSSGSPVSEGGLQLLGGSDFSMGDSSRREFDNIREERTTSTIAYEQMGTTGLIPEPGQACEEYSQAKDYNFGSKDTMMGNVRSEDREGPRLSKFTSSSTVALTPRLLAEADEQQNASPRASVMINLILNMVCRKLVRNPNTYASVIGMIWALVSYRWQLEMPQIVKGSVTILSNAGLGMAMFSLGLFMALQPKIITCGTSLAIFGMVLRFLTGPAVMAIASIAAGIRDGVLHIAIVQAALPQGIVPFVFAREYNLHPDILCTA</sequence>
<feature type="transmembrane region" description="Helical" evidence="8">
    <location>
        <begin position="101"/>
        <end position="120"/>
    </location>
</feature>
<feature type="transmembrane region" description="Helical" evidence="8">
    <location>
        <begin position="561"/>
        <end position="578"/>
    </location>
</feature>
<evidence type="ECO:0000256" key="8">
    <source>
        <dbReference type="RuleBase" id="RU362108"/>
    </source>
</evidence>
<comment type="caution">
    <text evidence="10">The sequence shown here is derived from an EMBL/GenBank/DDBJ whole genome shotgun (WGS) entry which is preliminary data.</text>
</comment>